<evidence type="ECO:0000313" key="2">
    <source>
        <dbReference type="EMBL" id="ETO22652.1"/>
    </source>
</evidence>
<gene>
    <name evidence="2" type="ORF">RFI_14541</name>
</gene>
<feature type="non-terminal residue" evidence="2">
    <location>
        <position position="1"/>
    </location>
</feature>
<organism evidence="2 3">
    <name type="scientific">Reticulomyxa filosa</name>
    <dbReference type="NCBI Taxonomy" id="46433"/>
    <lineage>
        <taxon>Eukaryota</taxon>
        <taxon>Sar</taxon>
        <taxon>Rhizaria</taxon>
        <taxon>Retaria</taxon>
        <taxon>Foraminifera</taxon>
        <taxon>Monothalamids</taxon>
        <taxon>Reticulomyxidae</taxon>
        <taxon>Reticulomyxa</taxon>
    </lineage>
</organism>
<keyword evidence="3" id="KW-1185">Reference proteome</keyword>
<proteinExistence type="predicted"/>
<dbReference type="Proteomes" id="UP000023152">
    <property type="component" value="Unassembled WGS sequence"/>
</dbReference>
<evidence type="ECO:0000256" key="1">
    <source>
        <dbReference type="SAM" id="Phobius"/>
    </source>
</evidence>
<sequence length="271" mass="32267">EKTATNLFIFSYIKTFCNNSKIFKRMFIAKFKRKLKDVEKIPTLNNEKEKEKKRDFNPNVIVKDVFYVFRLSSNVHCAYWLCVRIDNSTFDNDRFICPGSFDKTIYKKYDGLIVIICGHIKNKDILATSDGKYLLIDKIKEFLSFGVSENIIEKNQIIFNHKVKTDNLLFILIVNLFKYILKIIKKKLGKFHNYKTKNKIIFNKYLIVILQNLFHLLYFMIILSLNIKDIKFLFQTSNKKNIFNLFKKKLNNFIKSQKGVRCLNVVDYIKK</sequence>
<evidence type="ECO:0000313" key="3">
    <source>
        <dbReference type="Proteomes" id="UP000023152"/>
    </source>
</evidence>
<accession>X6NBF6</accession>
<keyword evidence="1" id="KW-0472">Membrane</keyword>
<reference evidence="2 3" key="1">
    <citation type="journal article" date="2013" name="Curr. Biol.">
        <title>The Genome of the Foraminiferan Reticulomyxa filosa.</title>
        <authorList>
            <person name="Glockner G."/>
            <person name="Hulsmann N."/>
            <person name="Schleicher M."/>
            <person name="Noegel A.A."/>
            <person name="Eichinger L."/>
            <person name="Gallinger C."/>
            <person name="Pawlowski J."/>
            <person name="Sierra R."/>
            <person name="Euteneuer U."/>
            <person name="Pillet L."/>
            <person name="Moustafa A."/>
            <person name="Platzer M."/>
            <person name="Groth M."/>
            <person name="Szafranski K."/>
            <person name="Schliwa M."/>
        </authorList>
    </citation>
    <scope>NUCLEOTIDE SEQUENCE [LARGE SCALE GENOMIC DNA]</scope>
</reference>
<dbReference type="EMBL" id="ASPP01010574">
    <property type="protein sequence ID" value="ETO22652.1"/>
    <property type="molecule type" value="Genomic_DNA"/>
</dbReference>
<feature type="transmembrane region" description="Helical" evidence="1">
    <location>
        <begin position="205"/>
        <end position="227"/>
    </location>
</feature>
<keyword evidence="1" id="KW-0812">Transmembrane</keyword>
<keyword evidence="1" id="KW-1133">Transmembrane helix</keyword>
<comment type="caution">
    <text evidence="2">The sequence shown here is derived from an EMBL/GenBank/DDBJ whole genome shotgun (WGS) entry which is preliminary data.</text>
</comment>
<feature type="transmembrane region" description="Helical" evidence="1">
    <location>
        <begin position="167"/>
        <end position="184"/>
    </location>
</feature>
<name>X6NBF6_RETFI</name>
<protein>
    <submittedName>
        <fullName evidence="2">Uncharacterized protein</fullName>
    </submittedName>
</protein>
<dbReference type="AlphaFoldDB" id="X6NBF6"/>